<feature type="transmembrane region" description="Helical" evidence="9">
    <location>
        <begin position="121"/>
        <end position="142"/>
    </location>
</feature>
<keyword evidence="5 9" id="KW-0064">Aspartyl protease</keyword>
<dbReference type="PANTHER" id="PTHR33695">
    <property type="entry name" value="LIPOPROTEIN SIGNAL PEPTIDASE"/>
    <property type="match status" value="1"/>
</dbReference>
<keyword evidence="6 9" id="KW-0378">Hydrolase</keyword>
<evidence type="ECO:0000256" key="5">
    <source>
        <dbReference type="ARBA" id="ARBA00022750"/>
    </source>
</evidence>
<dbReference type="RefSeq" id="WP_210038598.1">
    <property type="nucleotide sequence ID" value="NZ_JBHLVU010000011.1"/>
</dbReference>
<evidence type="ECO:0000256" key="11">
    <source>
        <dbReference type="RuleBase" id="RU004181"/>
    </source>
</evidence>
<evidence type="ECO:0000256" key="4">
    <source>
        <dbReference type="ARBA" id="ARBA00022692"/>
    </source>
</evidence>
<keyword evidence="3 9" id="KW-0645">Protease</keyword>
<dbReference type="HAMAP" id="MF_00161">
    <property type="entry name" value="LspA"/>
    <property type="match status" value="1"/>
</dbReference>
<evidence type="ECO:0000313" key="12">
    <source>
        <dbReference type="EMBL" id="MBW7455675.1"/>
    </source>
</evidence>
<comment type="similarity">
    <text evidence="1 9 11">Belongs to the peptidase A8 family.</text>
</comment>
<evidence type="ECO:0000256" key="8">
    <source>
        <dbReference type="ARBA" id="ARBA00023136"/>
    </source>
</evidence>
<dbReference type="NCBIfam" id="TIGR00077">
    <property type="entry name" value="lspA"/>
    <property type="match status" value="1"/>
</dbReference>
<dbReference type="Proteomes" id="UP001519887">
    <property type="component" value="Unassembled WGS sequence"/>
</dbReference>
<evidence type="ECO:0000256" key="6">
    <source>
        <dbReference type="ARBA" id="ARBA00022801"/>
    </source>
</evidence>
<sequence length="153" mass="16727">MLFYIITVVVILIDQISKGLIRMSMEVGETISIWPGVLRFIHYENTGAAMSSFQGFGRYFVIVAVVLAAAVLYYRRQGELRGVMLELITGLMVGGALGNAIDRAVFGKVTDFISLGKGGGSMNVADIAITISFFLILARLALHKRISSHSRRV</sequence>
<accession>A0ABS7C4G1</accession>
<comment type="function">
    <text evidence="9 10">This protein specifically catalyzes the removal of signal peptides from prolipoproteins.</text>
</comment>
<dbReference type="EMBL" id="JAHZIK010000409">
    <property type="protein sequence ID" value="MBW7455675.1"/>
    <property type="molecule type" value="Genomic_DNA"/>
</dbReference>
<evidence type="ECO:0000256" key="3">
    <source>
        <dbReference type="ARBA" id="ARBA00022670"/>
    </source>
</evidence>
<feature type="transmembrane region" description="Helical" evidence="9">
    <location>
        <begin position="83"/>
        <end position="101"/>
    </location>
</feature>
<feature type="transmembrane region" description="Helical" evidence="9">
    <location>
        <begin position="56"/>
        <end position="74"/>
    </location>
</feature>
<organism evidence="12 13">
    <name type="scientific">Paenibacillus sepulcri</name>
    <dbReference type="NCBI Taxonomy" id="359917"/>
    <lineage>
        <taxon>Bacteria</taxon>
        <taxon>Bacillati</taxon>
        <taxon>Bacillota</taxon>
        <taxon>Bacilli</taxon>
        <taxon>Bacillales</taxon>
        <taxon>Paenibacillaceae</taxon>
        <taxon>Paenibacillus</taxon>
    </lineage>
</organism>
<comment type="subcellular location">
    <subcellularLocation>
        <location evidence="9">Cell membrane</location>
        <topology evidence="9">Multi-pass membrane protein</topology>
    </subcellularLocation>
</comment>
<dbReference type="GO" id="GO:0004190">
    <property type="term" value="F:aspartic-type endopeptidase activity"/>
    <property type="evidence" value="ECO:0007669"/>
    <property type="project" value="UniProtKB-EC"/>
</dbReference>
<keyword evidence="4 9" id="KW-0812">Transmembrane</keyword>
<gene>
    <name evidence="9 12" type="primary">lspA</name>
    <name evidence="12" type="ORF">K0U00_16740</name>
</gene>
<evidence type="ECO:0000256" key="10">
    <source>
        <dbReference type="RuleBase" id="RU000594"/>
    </source>
</evidence>
<evidence type="ECO:0000256" key="7">
    <source>
        <dbReference type="ARBA" id="ARBA00022989"/>
    </source>
</evidence>
<comment type="caution">
    <text evidence="12">The sequence shown here is derived from an EMBL/GenBank/DDBJ whole genome shotgun (WGS) entry which is preliminary data.</text>
</comment>
<evidence type="ECO:0000256" key="1">
    <source>
        <dbReference type="ARBA" id="ARBA00006139"/>
    </source>
</evidence>
<dbReference type="Pfam" id="PF01252">
    <property type="entry name" value="Peptidase_A8"/>
    <property type="match status" value="1"/>
</dbReference>
<keyword evidence="13" id="KW-1185">Reference proteome</keyword>
<evidence type="ECO:0000256" key="9">
    <source>
        <dbReference type="HAMAP-Rule" id="MF_00161"/>
    </source>
</evidence>
<keyword evidence="8 9" id="KW-0472">Membrane</keyword>
<dbReference type="InterPro" id="IPR001872">
    <property type="entry name" value="Peptidase_A8"/>
</dbReference>
<reference evidence="12 13" key="1">
    <citation type="submission" date="2021-07" db="EMBL/GenBank/DDBJ databases">
        <title>Paenibacillus radiodurans sp. nov., isolated from the southeastern edge of Tengger Desert.</title>
        <authorList>
            <person name="Zhang G."/>
        </authorList>
    </citation>
    <scope>NUCLEOTIDE SEQUENCE [LARGE SCALE GENOMIC DNA]</scope>
    <source>
        <strain evidence="12 13">CCM 7311</strain>
    </source>
</reference>
<dbReference type="EC" id="3.4.23.36" evidence="9"/>
<name>A0ABS7C4G1_9BACL</name>
<dbReference type="PRINTS" id="PR00781">
    <property type="entry name" value="LIPOSIGPTASE"/>
</dbReference>
<keyword evidence="7 9" id="KW-1133">Transmembrane helix</keyword>
<comment type="catalytic activity">
    <reaction evidence="9 10">
        <text>Release of signal peptides from bacterial membrane prolipoproteins. Hydrolyzes -Xaa-Yaa-Zaa-|-(S,diacylglyceryl)Cys-, in which Xaa is hydrophobic (preferably Leu), and Yaa (Ala or Ser) and Zaa (Gly or Ala) have small, neutral side chains.</text>
        <dbReference type="EC" id="3.4.23.36"/>
    </reaction>
</comment>
<dbReference type="PROSITE" id="PS00855">
    <property type="entry name" value="SPASE_II"/>
    <property type="match status" value="1"/>
</dbReference>
<comment type="pathway">
    <text evidence="9">Protein modification; lipoprotein biosynthesis (signal peptide cleavage).</text>
</comment>
<evidence type="ECO:0000313" key="13">
    <source>
        <dbReference type="Proteomes" id="UP001519887"/>
    </source>
</evidence>
<comment type="caution">
    <text evidence="9">Lacks conserved residue(s) required for the propagation of feature annotation.</text>
</comment>
<keyword evidence="2 9" id="KW-1003">Cell membrane</keyword>
<protein>
    <recommendedName>
        <fullName evidence="9">Lipoprotein signal peptidase</fullName>
        <ecNumber evidence="9">3.4.23.36</ecNumber>
    </recommendedName>
    <alternativeName>
        <fullName evidence="9">Prolipoprotein signal peptidase</fullName>
    </alternativeName>
    <alternativeName>
        <fullName evidence="9">Signal peptidase II</fullName>
        <shortName evidence="9">SPase II</shortName>
    </alternativeName>
</protein>
<feature type="active site" evidence="9">
    <location>
        <position position="126"/>
    </location>
</feature>
<feature type="active site" evidence="9">
    <location>
        <position position="111"/>
    </location>
</feature>
<proteinExistence type="inferred from homology"/>
<dbReference type="PANTHER" id="PTHR33695:SF1">
    <property type="entry name" value="LIPOPROTEIN SIGNAL PEPTIDASE"/>
    <property type="match status" value="1"/>
</dbReference>
<evidence type="ECO:0000256" key="2">
    <source>
        <dbReference type="ARBA" id="ARBA00022475"/>
    </source>
</evidence>